<dbReference type="SUPFAM" id="SSF110849">
    <property type="entry name" value="ParB/Sulfiredoxin"/>
    <property type="match status" value="1"/>
</dbReference>
<proteinExistence type="predicted"/>
<reference evidence="3" key="1">
    <citation type="submission" date="2013-08" db="EMBL/GenBank/DDBJ databases">
        <authorList>
            <person name="Mendez C."/>
            <person name="Richter M."/>
            <person name="Ferrer M."/>
            <person name="Sanchez J."/>
        </authorList>
    </citation>
    <scope>NUCLEOTIDE SEQUENCE</scope>
</reference>
<dbReference type="SMART" id="SM00470">
    <property type="entry name" value="ParB"/>
    <property type="match status" value="1"/>
</dbReference>
<reference evidence="3" key="2">
    <citation type="journal article" date="2014" name="ISME J.">
        <title>Microbial stratification in low pH oxic and suboxic macroscopic growths along an acid mine drainage.</title>
        <authorList>
            <person name="Mendez-Garcia C."/>
            <person name="Mesa V."/>
            <person name="Sprenger R.R."/>
            <person name="Richter M."/>
            <person name="Diez M.S."/>
            <person name="Solano J."/>
            <person name="Bargiela R."/>
            <person name="Golyshina O.V."/>
            <person name="Manteca A."/>
            <person name="Ramos J.L."/>
            <person name="Gallego J.R."/>
            <person name="Llorente I."/>
            <person name="Martins Dos Santos V.A."/>
            <person name="Jensen O.N."/>
            <person name="Pelaez A.I."/>
            <person name="Sanchez J."/>
            <person name="Ferrer M."/>
        </authorList>
    </citation>
    <scope>NUCLEOTIDE SEQUENCE</scope>
</reference>
<dbReference type="InterPro" id="IPR036086">
    <property type="entry name" value="ParB/Sulfiredoxin_sf"/>
</dbReference>
<protein>
    <submittedName>
        <fullName evidence="3">ParB-like nuclease domain protein</fullName>
    </submittedName>
</protein>
<keyword evidence="1" id="KW-0238">DNA-binding</keyword>
<dbReference type="GO" id="GO:0005694">
    <property type="term" value="C:chromosome"/>
    <property type="evidence" value="ECO:0007669"/>
    <property type="project" value="TreeGrafter"/>
</dbReference>
<dbReference type="InterPro" id="IPR003115">
    <property type="entry name" value="ParB_N"/>
</dbReference>
<dbReference type="Pfam" id="PF02195">
    <property type="entry name" value="ParB_N"/>
    <property type="match status" value="1"/>
</dbReference>
<accession>T1AK74</accession>
<dbReference type="InterPro" id="IPR050336">
    <property type="entry name" value="Chromosome_partition/occlusion"/>
</dbReference>
<dbReference type="EMBL" id="AUZX01007032">
    <property type="protein sequence ID" value="EQD60991.1"/>
    <property type="molecule type" value="Genomic_DNA"/>
</dbReference>
<evidence type="ECO:0000259" key="2">
    <source>
        <dbReference type="SMART" id="SM00470"/>
    </source>
</evidence>
<feature type="domain" description="ParB-like N-terminal" evidence="2">
    <location>
        <begin position="14"/>
        <end position="99"/>
    </location>
</feature>
<organism evidence="3">
    <name type="scientific">mine drainage metagenome</name>
    <dbReference type="NCBI Taxonomy" id="410659"/>
    <lineage>
        <taxon>unclassified sequences</taxon>
        <taxon>metagenomes</taxon>
        <taxon>ecological metagenomes</taxon>
    </lineage>
</organism>
<gene>
    <name evidence="3" type="ORF">B1A_09875</name>
</gene>
<dbReference type="AlphaFoldDB" id="T1AK74"/>
<evidence type="ECO:0000256" key="1">
    <source>
        <dbReference type="ARBA" id="ARBA00023125"/>
    </source>
</evidence>
<evidence type="ECO:0000313" key="3">
    <source>
        <dbReference type="EMBL" id="EQD60991.1"/>
    </source>
</evidence>
<sequence>EAHHVYSIANTEYRNLPLAVLTESKTNPRRIFEDAALKELADSIRSQGVLSPLLVRPLNERSFEIVAGARRYRAAQLAESETIPSASSTLPTRKHWRRS</sequence>
<dbReference type="GO" id="GO:0007059">
    <property type="term" value="P:chromosome segregation"/>
    <property type="evidence" value="ECO:0007669"/>
    <property type="project" value="TreeGrafter"/>
</dbReference>
<dbReference type="PANTHER" id="PTHR33375:SF1">
    <property type="entry name" value="CHROMOSOME-PARTITIONING PROTEIN PARB-RELATED"/>
    <property type="match status" value="1"/>
</dbReference>
<dbReference type="FunFam" id="3.90.1530.30:FF:000001">
    <property type="entry name" value="Chromosome partitioning protein ParB"/>
    <property type="match status" value="1"/>
</dbReference>
<dbReference type="Gene3D" id="3.90.1530.30">
    <property type="match status" value="1"/>
</dbReference>
<dbReference type="GO" id="GO:0003677">
    <property type="term" value="F:DNA binding"/>
    <property type="evidence" value="ECO:0007669"/>
    <property type="project" value="UniProtKB-KW"/>
</dbReference>
<name>T1AK74_9ZZZZ</name>
<comment type="caution">
    <text evidence="3">The sequence shown here is derived from an EMBL/GenBank/DDBJ whole genome shotgun (WGS) entry which is preliminary data.</text>
</comment>
<dbReference type="InterPro" id="IPR004437">
    <property type="entry name" value="ParB/RepB/Spo0J"/>
</dbReference>
<feature type="non-terminal residue" evidence="3">
    <location>
        <position position="1"/>
    </location>
</feature>
<dbReference type="NCBIfam" id="TIGR00180">
    <property type="entry name" value="parB_part"/>
    <property type="match status" value="1"/>
</dbReference>
<dbReference type="PANTHER" id="PTHR33375">
    <property type="entry name" value="CHROMOSOME-PARTITIONING PROTEIN PARB-RELATED"/>
    <property type="match status" value="1"/>
</dbReference>